<organism evidence="4 5">
    <name type="scientific">Elysia crispata</name>
    <name type="common">lettuce slug</name>
    <dbReference type="NCBI Taxonomy" id="231223"/>
    <lineage>
        <taxon>Eukaryota</taxon>
        <taxon>Metazoa</taxon>
        <taxon>Spiralia</taxon>
        <taxon>Lophotrochozoa</taxon>
        <taxon>Mollusca</taxon>
        <taxon>Gastropoda</taxon>
        <taxon>Heterobranchia</taxon>
        <taxon>Euthyneura</taxon>
        <taxon>Panpulmonata</taxon>
        <taxon>Sacoglossa</taxon>
        <taxon>Placobranchoidea</taxon>
        <taxon>Plakobranchidae</taxon>
        <taxon>Elysia</taxon>
    </lineage>
</organism>
<evidence type="ECO:0000256" key="2">
    <source>
        <dbReference type="SAM" id="SignalP"/>
    </source>
</evidence>
<proteinExistence type="predicted"/>
<name>A0AAE1D5V1_9GAST</name>
<sequence length="289" mass="32955">MFLKTIFFVSLSLAAAQAQCPKDWEYFQGSCYTLGYSDLDFREAEKTCEEIDGYLAEITSEEENDFVKDLIRSGAYDTETGAYIGARQTFNMNWRWEKSRDDVSFSDWAKPDRRRIGRNSKCASLNKDDDWSWVEQDCARSQGMTSVCERCLQQEKCKNGKCYEILCNVAEYDDIQERCENVGRNVAVIDSEKEYNFIKDFLSNASIPKSELFDTGNVWLSLSDEDTEGSFILPDGTEMTFVNWASGQPDNNGLGGREEDCVVLDASMGWSWNDVMCFTENAVLCESPK</sequence>
<dbReference type="InterPro" id="IPR016186">
    <property type="entry name" value="C-type_lectin-like/link_sf"/>
</dbReference>
<dbReference type="InterPro" id="IPR050111">
    <property type="entry name" value="C-type_lectin/snaclec_domain"/>
</dbReference>
<evidence type="ECO:0000256" key="1">
    <source>
        <dbReference type="ARBA" id="ARBA00023157"/>
    </source>
</evidence>
<dbReference type="Pfam" id="PF00059">
    <property type="entry name" value="Lectin_C"/>
    <property type="match status" value="2"/>
</dbReference>
<keyword evidence="2" id="KW-0732">Signal</keyword>
<dbReference type="CDD" id="cd00037">
    <property type="entry name" value="CLECT"/>
    <property type="match status" value="2"/>
</dbReference>
<evidence type="ECO:0000313" key="4">
    <source>
        <dbReference type="EMBL" id="KAK3757588.1"/>
    </source>
</evidence>
<feature type="domain" description="C-type lectin" evidence="3">
    <location>
        <begin position="158"/>
        <end position="286"/>
    </location>
</feature>
<keyword evidence="5" id="KW-1185">Reference proteome</keyword>
<dbReference type="PANTHER" id="PTHR22803">
    <property type="entry name" value="MANNOSE, PHOSPHOLIPASE, LECTIN RECEPTOR RELATED"/>
    <property type="match status" value="1"/>
</dbReference>
<dbReference type="EMBL" id="JAWDGP010005355">
    <property type="protein sequence ID" value="KAK3757588.1"/>
    <property type="molecule type" value="Genomic_DNA"/>
</dbReference>
<feature type="chain" id="PRO_5041952602" description="C-type lectin domain-containing protein" evidence="2">
    <location>
        <begin position="19"/>
        <end position="289"/>
    </location>
</feature>
<protein>
    <recommendedName>
        <fullName evidence="3">C-type lectin domain-containing protein</fullName>
    </recommendedName>
</protein>
<accession>A0AAE1D5V1</accession>
<dbReference type="InterPro" id="IPR001304">
    <property type="entry name" value="C-type_lectin-like"/>
</dbReference>
<comment type="caution">
    <text evidence="4">The sequence shown here is derived from an EMBL/GenBank/DDBJ whole genome shotgun (WGS) entry which is preliminary data.</text>
</comment>
<evidence type="ECO:0000313" key="5">
    <source>
        <dbReference type="Proteomes" id="UP001283361"/>
    </source>
</evidence>
<dbReference type="SMART" id="SM00034">
    <property type="entry name" value="CLECT"/>
    <property type="match status" value="2"/>
</dbReference>
<reference evidence="4" key="1">
    <citation type="journal article" date="2023" name="G3 (Bethesda)">
        <title>A reference genome for the long-term kleptoplast-retaining sea slug Elysia crispata morphotype clarki.</title>
        <authorList>
            <person name="Eastman K.E."/>
            <person name="Pendleton A.L."/>
            <person name="Shaikh M.A."/>
            <person name="Suttiyut T."/>
            <person name="Ogas R."/>
            <person name="Tomko P."/>
            <person name="Gavelis G."/>
            <person name="Widhalm J.R."/>
            <person name="Wisecaver J.H."/>
        </authorList>
    </citation>
    <scope>NUCLEOTIDE SEQUENCE</scope>
    <source>
        <strain evidence="4">ECLA1</strain>
    </source>
</reference>
<dbReference type="AlphaFoldDB" id="A0AAE1D5V1"/>
<evidence type="ECO:0000259" key="3">
    <source>
        <dbReference type="PROSITE" id="PS50041"/>
    </source>
</evidence>
<feature type="signal peptide" evidence="2">
    <location>
        <begin position="1"/>
        <end position="18"/>
    </location>
</feature>
<dbReference type="SUPFAM" id="SSF56436">
    <property type="entry name" value="C-type lectin-like"/>
    <property type="match status" value="2"/>
</dbReference>
<keyword evidence="1" id="KW-1015">Disulfide bond</keyword>
<dbReference type="InterPro" id="IPR018378">
    <property type="entry name" value="C-type_lectin_CS"/>
</dbReference>
<dbReference type="PROSITE" id="PS00615">
    <property type="entry name" value="C_TYPE_LECTIN_1"/>
    <property type="match status" value="1"/>
</dbReference>
<dbReference type="Proteomes" id="UP001283361">
    <property type="component" value="Unassembled WGS sequence"/>
</dbReference>
<dbReference type="PROSITE" id="PS50041">
    <property type="entry name" value="C_TYPE_LECTIN_2"/>
    <property type="match status" value="2"/>
</dbReference>
<gene>
    <name evidence="4" type="ORF">RRG08_017375</name>
</gene>
<dbReference type="InterPro" id="IPR016187">
    <property type="entry name" value="CTDL_fold"/>
</dbReference>
<dbReference type="Gene3D" id="3.10.100.10">
    <property type="entry name" value="Mannose-Binding Protein A, subunit A"/>
    <property type="match status" value="2"/>
</dbReference>
<feature type="domain" description="C-type lectin" evidence="3">
    <location>
        <begin position="27"/>
        <end position="138"/>
    </location>
</feature>